<dbReference type="SUPFAM" id="SSF52833">
    <property type="entry name" value="Thioredoxin-like"/>
    <property type="match status" value="4"/>
</dbReference>
<evidence type="ECO:0000256" key="4">
    <source>
        <dbReference type="ARBA" id="ARBA00035002"/>
    </source>
</evidence>
<evidence type="ECO:0000259" key="7">
    <source>
        <dbReference type="PROSITE" id="PS50076"/>
    </source>
</evidence>
<evidence type="ECO:0000256" key="2">
    <source>
        <dbReference type="ARBA" id="ARBA00020921"/>
    </source>
</evidence>
<feature type="chain" id="PRO_5001796124" description="DnaJ homolog subfamily C member 16" evidence="6">
    <location>
        <begin position="26"/>
        <end position="1375"/>
    </location>
</feature>
<dbReference type="InterPro" id="IPR036249">
    <property type="entry name" value="Thioredoxin-like_sf"/>
</dbReference>
<evidence type="ECO:0000259" key="8">
    <source>
        <dbReference type="PROSITE" id="PS51352"/>
    </source>
</evidence>
<dbReference type="Proteomes" id="UP000030758">
    <property type="component" value="Unassembled WGS sequence"/>
</dbReference>
<dbReference type="InterPro" id="IPR036869">
    <property type="entry name" value="J_dom_sf"/>
</dbReference>
<evidence type="ECO:0000256" key="3">
    <source>
        <dbReference type="ARBA" id="ARBA00023006"/>
    </source>
</evidence>
<dbReference type="Pfam" id="PF00226">
    <property type="entry name" value="DnaJ"/>
    <property type="match status" value="1"/>
</dbReference>
<feature type="domain" description="J" evidence="7">
    <location>
        <begin position="28"/>
        <end position="93"/>
    </location>
</feature>
<dbReference type="GO" id="GO:0006914">
    <property type="term" value="P:autophagy"/>
    <property type="evidence" value="ECO:0007669"/>
    <property type="project" value="UniProtKB-KW"/>
</dbReference>
<protein>
    <recommendedName>
        <fullName evidence="2">DnaJ homolog subfamily C member 16</fullName>
    </recommendedName>
    <alternativeName>
        <fullName evidence="5">Endoplasmic reticulum DNA J domain-containing protein 8</fullName>
    </alternativeName>
</protein>
<name>A0A085NNA1_9BILA</name>
<evidence type="ECO:0000256" key="6">
    <source>
        <dbReference type="SAM" id="SignalP"/>
    </source>
</evidence>
<evidence type="ECO:0000256" key="1">
    <source>
        <dbReference type="ARBA" id="ARBA00004163"/>
    </source>
</evidence>
<dbReference type="PROSITE" id="PS00636">
    <property type="entry name" value="DNAJ_1"/>
    <property type="match status" value="1"/>
</dbReference>
<dbReference type="SMART" id="SM00271">
    <property type="entry name" value="DnaJ"/>
    <property type="match status" value="1"/>
</dbReference>
<dbReference type="Gene3D" id="3.80.10.10">
    <property type="entry name" value="Ribonuclease Inhibitor"/>
    <property type="match status" value="2"/>
</dbReference>
<dbReference type="InterPro" id="IPR032675">
    <property type="entry name" value="LRR_dom_sf"/>
</dbReference>
<organism evidence="9">
    <name type="scientific">Trichuris suis</name>
    <name type="common">pig whipworm</name>
    <dbReference type="NCBI Taxonomy" id="68888"/>
    <lineage>
        <taxon>Eukaryota</taxon>
        <taxon>Metazoa</taxon>
        <taxon>Ecdysozoa</taxon>
        <taxon>Nematoda</taxon>
        <taxon>Enoplea</taxon>
        <taxon>Dorylaimia</taxon>
        <taxon>Trichinellida</taxon>
        <taxon>Trichuridae</taxon>
        <taxon>Trichuris</taxon>
    </lineage>
</organism>
<dbReference type="PROSITE" id="PS51352">
    <property type="entry name" value="THIOREDOXIN_2"/>
    <property type="match status" value="1"/>
</dbReference>
<evidence type="ECO:0000313" key="9">
    <source>
        <dbReference type="EMBL" id="KFD70947.1"/>
    </source>
</evidence>
<reference evidence="9" key="1">
    <citation type="journal article" date="2014" name="Nat. Genet.">
        <title>Genome and transcriptome of the porcine whipworm Trichuris suis.</title>
        <authorList>
            <person name="Jex A.R."/>
            <person name="Nejsum P."/>
            <person name="Schwarz E.M."/>
            <person name="Hu L."/>
            <person name="Young N.D."/>
            <person name="Hall R.S."/>
            <person name="Korhonen P.K."/>
            <person name="Liao S."/>
            <person name="Thamsborg S."/>
            <person name="Xia J."/>
            <person name="Xu P."/>
            <person name="Wang S."/>
            <person name="Scheerlinck J.P."/>
            <person name="Hofmann A."/>
            <person name="Sternberg P.W."/>
            <person name="Wang J."/>
            <person name="Gasser R.B."/>
        </authorList>
    </citation>
    <scope>NUCLEOTIDE SEQUENCE [LARGE SCALE GENOMIC DNA]</scope>
    <source>
        <strain evidence="9">DCEP-RM93F</strain>
    </source>
</reference>
<gene>
    <name evidence="9" type="ORF">M514_02523</name>
</gene>
<proteinExistence type="predicted"/>
<accession>A0A085NNA1</accession>
<feature type="signal peptide" evidence="6">
    <location>
        <begin position="1"/>
        <end position="25"/>
    </location>
</feature>
<dbReference type="SUPFAM" id="SSF46565">
    <property type="entry name" value="Chaperone J-domain"/>
    <property type="match status" value="1"/>
</dbReference>
<feature type="domain" description="Thioredoxin" evidence="8">
    <location>
        <begin position="443"/>
        <end position="570"/>
    </location>
</feature>
<dbReference type="SUPFAM" id="SSF52047">
    <property type="entry name" value="RNI-like"/>
    <property type="match status" value="1"/>
</dbReference>
<evidence type="ECO:0000256" key="5">
    <source>
        <dbReference type="ARBA" id="ARBA00035043"/>
    </source>
</evidence>
<dbReference type="PANTHER" id="PTHR44340:SF1">
    <property type="entry name" value="DNAJ HOMOLOG SUBFAMILY C MEMBER 10"/>
    <property type="match status" value="1"/>
</dbReference>
<dbReference type="EMBL" id="KL367484">
    <property type="protein sequence ID" value="KFD70947.1"/>
    <property type="molecule type" value="Genomic_DNA"/>
</dbReference>
<dbReference type="InterPro" id="IPR052460">
    <property type="entry name" value="ER_disulfide_reductase"/>
</dbReference>
<dbReference type="CDD" id="cd02961">
    <property type="entry name" value="PDI_a_family"/>
    <property type="match status" value="1"/>
</dbReference>
<sequence length="1375" mass="157837">MSSATSGKILAVAFVLRVVIRMVASEIDYYGILGVDKNANEQQIRRAFKKLALTMHPDKRKDDPNAQEKFIQINEAYEVLKDVHKRKLYDDHGKKGLKDYDNVFWWSKEAPAFDFALFHHHPKITVLSESNFDALVTERGTRWFVFFFSPLCSDCNQHAPLWLRVANRFGETLRVAVLNCLRNNYYCSRLDIAWYPMYKMYPEDKHFTGDPSFIALSDFANEFLEKDIVKLSYEKLIDDQDVSFYKKSRKAALVAFCSPSHLCLDMDSLLRLSSLLQPMAFVAEADCNEDAALCDHLKFYSGLAFYPSGLRRLDEAFSISNTQNPVEIADEIIRTITLKFEISEQNLSLLLERKPTEQPVVIILEDQANQEAETIRMKAAMIFENIPYKWFNCQKSLATCNMVHIQEYPHIVICKPVGGYEIYHGKLIAENVVSLVKSSLENNLITLTPEDLKLLNVDSEAWLIIFTAPADTAKEKPFLCTCFNCEKRMLLFQWCPPCVLALPQLHQAAKAFRDGLRIGSFDCDVYKGSCTEMNIRHLPTFVLYNETKPYSISGYQDAASIADFVSDVLSPLVLQITERFLIHNILKGRDNFAWLIAYMWSEGAHSDFPSEYRKLARLAKGISHVKIAAIHCAVHKKLCDSRNIRAYPSIHLHLPVNRHEHYVFLNRNANTDYLLSWLRVAILPDVSQLLTETNFTQTVTNGHTWLVLFCEPWLRTCLDFEPEFKDAIRELEQFHLSFGKVNCLEDLVLCNELSITNFPTLLLYPAKYSFAEDEDIPVGKSIEERFGPLIAHELAVGIAAWFRRWSLAGKQYLNWCYSMNRSNGNRSNRRVRRAPVYWSLFDDLFEAWKSNRRDERAQEESARSVPTIVEPPEPYIESLPMELLPLIFEQIEKPMWMRLSTVNRSFRRAVINCLMNVPILDVSEFLSPAFAIESEEAVVFLLSNAISAECLKLSSNILRVLREPVVDRICALRNVRKLHIPGCFVTCVHFCEMLAHLPDLEELCMRRVTVTSKEIDFAGRRDSPLIRHLYDEVSGENTFDPPEQLTEAAIHQLASMRHLKKLDISCCAISGELLAQLLCALPQLEELIMDGSNKEAAWNREIVCEGLQALTKLKSFSISGNTRMEGEWMLNMQLGNVEKLSLLDCFVIEMTTVSTVIGKCSSLAELHFKLGQRFNDLAFPPISVITGSIRNAHLLKRLSLFNLCVDTNISDFFCRCIQLEELTIDPYEFHAGHYYYHVVLRRKVGANILEVPPQLFETLTLRPEPYWLHQVEVRLSEAIEHPYEGLSAFSRIPSSWPTREYEVAVKNMLSSLSSLTELRTLKIVSMARFEYLSKSIDSEVLGRLDVFAVWFPMHFPVDLMEAEVQELCIRFCGYA</sequence>
<dbReference type="GO" id="GO:0016671">
    <property type="term" value="F:oxidoreductase activity, acting on a sulfur group of donors, disulfide as acceptor"/>
    <property type="evidence" value="ECO:0007669"/>
    <property type="project" value="TreeGrafter"/>
</dbReference>
<dbReference type="Gene3D" id="1.10.287.110">
    <property type="entry name" value="DnaJ domain"/>
    <property type="match status" value="1"/>
</dbReference>
<feature type="non-terminal residue" evidence="9">
    <location>
        <position position="1375"/>
    </location>
</feature>
<keyword evidence="6" id="KW-0732">Signal</keyword>
<dbReference type="GO" id="GO:0005789">
    <property type="term" value="C:endoplasmic reticulum membrane"/>
    <property type="evidence" value="ECO:0007669"/>
    <property type="project" value="UniProtKB-SubCell"/>
</dbReference>
<keyword evidence="3" id="KW-0072">Autophagy</keyword>
<dbReference type="PROSITE" id="PS50076">
    <property type="entry name" value="DNAJ_2"/>
    <property type="match status" value="1"/>
</dbReference>
<dbReference type="GO" id="GO:0015035">
    <property type="term" value="F:protein-disulfide reductase activity"/>
    <property type="evidence" value="ECO:0007669"/>
    <property type="project" value="TreeGrafter"/>
</dbReference>
<dbReference type="GO" id="GO:0005788">
    <property type="term" value="C:endoplasmic reticulum lumen"/>
    <property type="evidence" value="ECO:0007669"/>
    <property type="project" value="TreeGrafter"/>
</dbReference>
<comment type="function">
    <text evidence="4">Plays an important role in regulating the size of autophagosomes during the formation process.</text>
</comment>
<dbReference type="Gene3D" id="3.40.30.10">
    <property type="entry name" value="Glutaredoxin"/>
    <property type="match status" value="6"/>
</dbReference>
<dbReference type="PANTHER" id="PTHR44340">
    <property type="entry name" value="DNAJ HOMOLOG SUBFAMILY C MEMBER 10"/>
    <property type="match status" value="1"/>
</dbReference>
<dbReference type="GO" id="GO:0036498">
    <property type="term" value="P:IRE1-mediated unfolded protein response"/>
    <property type="evidence" value="ECO:0007669"/>
    <property type="project" value="TreeGrafter"/>
</dbReference>
<comment type="subcellular location">
    <subcellularLocation>
        <location evidence="1">Endoplasmic reticulum membrane</location>
        <topology evidence="1">Single-pass type IV membrane protein</topology>
    </subcellularLocation>
</comment>
<dbReference type="GO" id="GO:0051787">
    <property type="term" value="F:misfolded protein binding"/>
    <property type="evidence" value="ECO:0007669"/>
    <property type="project" value="TreeGrafter"/>
</dbReference>
<dbReference type="InterPro" id="IPR018253">
    <property type="entry name" value="DnaJ_domain_CS"/>
</dbReference>
<dbReference type="InterPro" id="IPR001623">
    <property type="entry name" value="DnaJ_domain"/>
</dbReference>
<dbReference type="PRINTS" id="PR00625">
    <property type="entry name" value="JDOMAIN"/>
</dbReference>
<dbReference type="Pfam" id="PF00085">
    <property type="entry name" value="Thioredoxin"/>
    <property type="match status" value="3"/>
</dbReference>
<dbReference type="InterPro" id="IPR013766">
    <property type="entry name" value="Thioredoxin_domain"/>
</dbReference>
<dbReference type="CDD" id="cd06257">
    <property type="entry name" value="DnaJ"/>
    <property type="match status" value="1"/>
</dbReference>